<dbReference type="RefSeq" id="WP_147015354.1">
    <property type="nucleotide sequence ID" value="NZ_VORB01000011.1"/>
</dbReference>
<evidence type="ECO:0000256" key="1">
    <source>
        <dbReference type="SAM" id="Phobius"/>
    </source>
</evidence>
<dbReference type="GO" id="GO:0016020">
    <property type="term" value="C:membrane"/>
    <property type="evidence" value="ECO:0007669"/>
    <property type="project" value="InterPro"/>
</dbReference>
<dbReference type="Proteomes" id="UP000321168">
    <property type="component" value="Unassembled WGS sequence"/>
</dbReference>
<feature type="transmembrane region" description="Helical" evidence="1">
    <location>
        <begin position="124"/>
        <end position="148"/>
    </location>
</feature>
<proteinExistence type="predicted"/>
<dbReference type="OrthoDB" id="48792at2"/>
<dbReference type="NCBIfam" id="TIGR04011">
    <property type="entry name" value="poly_gGlu_PgsC"/>
    <property type="match status" value="1"/>
</dbReference>
<dbReference type="AlphaFoldDB" id="A0A5C6UVG3"/>
<keyword evidence="1" id="KW-0472">Membrane</keyword>
<accession>A0A5C6UVG3</accession>
<dbReference type="Pfam" id="PF14102">
    <property type="entry name" value="Caps_synth_CapC"/>
    <property type="match status" value="1"/>
</dbReference>
<reference evidence="2 3" key="1">
    <citation type="submission" date="2019-08" db="EMBL/GenBank/DDBJ databases">
        <title>Genome of Luteibaculum oceani JCM 18817.</title>
        <authorList>
            <person name="Bowman J.P."/>
        </authorList>
    </citation>
    <scope>NUCLEOTIDE SEQUENCE [LARGE SCALE GENOMIC DNA]</scope>
    <source>
        <strain evidence="2 3">JCM 18817</strain>
    </source>
</reference>
<evidence type="ECO:0000313" key="2">
    <source>
        <dbReference type="EMBL" id="TXC76116.1"/>
    </source>
</evidence>
<feature type="transmembrane region" description="Helical" evidence="1">
    <location>
        <begin position="42"/>
        <end position="60"/>
    </location>
</feature>
<dbReference type="InterPro" id="IPR008338">
    <property type="entry name" value="Capsule_biosynth_CapC"/>
</dbReference>
<sequence>MIELAVTIGIALSLFFLESFGMAAGGIIVPGYVALQLGTPDRLVGLVLVALITFFVLKLIGKFTFLFGRRQMVIALLVGTIFSMVSHHFMFINGQNTTLEFSAVGWVVPGLVAHWSLKQGFVKTISMLIIISSIARLLVILCMGGEIIPNLY</sequence>
<feature type="transmembrane region" description="Helical" evidence="1">
    <location>
        <begin position="72"/>
        <end position="92"/>
    </location>
</feature>
<keyword evidence="1" id="KW-1133">Transmembrane helix</keyword>
<dbReference type="GO" id="GO:0045227">
    <property type="term" value="P:capsule polysaccharide biosynthetic process"/>
    <property type="evidence" value="ECO:0007669"/>
    <property type="project" value="InterPro"/>
</dbReference>
<gene>
    <name evidence="2" type="primary">pgsC</name>
    <name evidence="2" type="ORF">FRX97_11430</name>
</gene>
<keyword evidence="3" id="KW-1185">Reference proteome</keyword>
<name>A0A5C6UVG3_9FLAO</name>
<dbReference type="PRINTS" id="PR01759">
    <property type="entry name" value="CAPSULEPROTC"/>
</dbReference>
<evidence type="ECO:0000313" key="3">
    <source>
        <dbReference type="Proteomes" id="UP000321168"/>
    </source>
</evidence>
<dbReference type="EMBL" id="VORB01000011">
    <property type="protein sequence ID" value="TXC76116.1"/>
    <property type="molecule type" value="Genomic_DNA"/>
</dbReference>
<comment type="caution">
    <text evidence="2">The sequence shown here is derived from an EMBL/GenBank/DDBJ whole genome shotgun (WGS) entry which is preliminary data.</text>
</comment>
<keyword evidence="1" id="KW-0812">Transmembrane</keyword>
<protein>
    <submittedName>
        <fullName evidence="2">Poly-gamma-glutamate biosynthesis protein PgsC</fullName>
    </submittedName>
</protein>
<organism evidence="2 3">
    <name type="scientific">Luteibaculum oceani</name>
    <dbReference type="NCBI Taxonomy" id="1294296"/>
    <lineage>
        <taxon>Bacteria</taxon>
        <taxon>Pseudomonadati</taxon>
        <taxon>Bacteroidota</taxon>
        <taxon>Flavobacteriia</taxon>
        <taxon>Flavobacteriales</taxon>
        <taxon>Luteibaculaceae</taxon>
        <taxon>Luteibaculum</taxon>
    </lineage>
</organism>